<comment type="subcellular location">
    <subcellularLocation>
        <location evidence="1">Membrane</location>
        <topology evidence="1">Multi-pass membrane protein</topology>
    </subcellularLocation>
</comment>
<name>A0ABU9Y471_9SPHN</name>
<dbReference type="EMBL" id="JBDIME010000010">
    <property type="protein sequence ID" value="MEN2790613.1"/>
    <property type="molecule type" value="Genomic_DNA"/>
</dbReference>
<feature type="transmembrane region" description="Helical" evidence="5">
    <location>
        <begin position="104"/>
        <end position="121"/>
    </location>
</feature>
<gene>
    <name evidence="7" type="ORF">ABC974_13315</name>
</gene>
<dbReference type="PANTHER" id="PTHR31086">
    <property type="entry name" value="ALUMINUM-ACTIVATED MALATE TRANSPORTER 10"/>
    <property type="match status" value="1"/>
</dbReference>
<evidence type="ECO:0000256" key="4">
    <source>
        <dbReference type="ARBA" id="ARBA00023136"/>
    </source>
</evidence>
<evidence type="ECO:0000256" key="1">
    <source>
        <dbReference type="ARBA" id="ARBA00004141"/>
    </source>
</evidence>
<feature type="transmembrane region" description="Helical" evidence="5">
    <location>
        <begin position="306"/>
        <end position="326"/>
    </location>
</feature>
<evidence type="ECO:0000259" key="6">
    <source>
        <dbReference type="Pfam" id="PF13515"/>
    </source>
</evidence>
<feature type="transmembrane region" description="Helical" evidence="5">
    <location>
        <begin position="40"/>
        <end position="66"/>
    </location>
</feature>
<dbReference type="RefSeq" id="WP_343888355.1">
    <property type="nucleotide sequence ID" value="NZ_BAAAEH010000008.1"/>
</dbReference>
<dbReference type="InterPro" id="IPR049453">
    <property type="entry name" value="Memb_transporter_dom"/>
</dbReference>
<evidence type="ECO:0000256" key="3">
    <source>
        <dbReference type="ARBA" id="ARBA00022989"/>
    </source>
</evidence>
<organism evidence="7 8">
    <name type="scientific">Sphingomonas oligophenolica</name>
    <dbReference type="NCBI Taxonomy" id="301154"/>
    <lineage>
        <taxon>Bacteria</taxon>
        <taxon>Pseudomonadati</taxon>
        <taxon>Pseudomonadota</taxon>
        <taxon>Alphaproteobacteria</taxon>
        <taxon>Sphingomonadales</taxon>
        <taxon>Sphingomonadaceae</taxon>
        <taxon>Sphingomonas</taxon>
    </lineage>
</organism>
<feature type="transmembrane region" description="Helical" evidence="5">
    <location>
        <begin position="78"/>
        <end position="98"/>
    </location>
</feature>
<dbReference type="Pfam" id="PF13515">
    <property type="entry name" value="FUSC_2"/>
    <property type="match status" value="2"/>
</dbReference>
<keyword evidence="3 5" id="KW-1133">Transmembrane helix</keyword>
<feature type="transmembrane region" description="Helical" evidence="5">
    <location>
        <begin position="338"/>
        <end position="359"/>
    </location>
</feature>
<accession>A0ABU9Y471</accession>
<keyword evidence="2 5" id="KW-0812">Transmembrane</keyword>
<feature type="domain" description="Integral membrane bound transporter" evidence="6">
    <location>
        <begin position="221"/>
        <end position="347"/>
    </location>
</feature>
<evidence type="ECO:0000256" key="5">
    <source>
        <dbReference type="SAM" id="Phobius"/>
    </source>
</evidence>
<dbReference type="Proteomes" id="UP001419910">
    <property type="component" value="Unassembled WGS sequence"/>
</dbReference>
<evidence type="ECO:0000313" key="8">
    <source>
        <dbReference type="Proteomes" id="UP001419910"/>
    </source>
</evidence>
<reference evidence="7 8" key="1">
    <citation type="submission" date="2024-05" db="EMBL/GenBank/DDBJ databases">
        <authorList>
            <person name="Liu Q."/>
            <person name="Xin Y.-H."/>
        </authorList>
    </citation>
    <scope>NUCLEOTIDE SEQUENCE [LARGE SCALE GENOMIC DNA]</scope>
    <source>
        <strain evidence="7 8">CGMCC 1.10181</strain>
    </source>
</reference>
<proteinExistence type="predicted"/>
<feature type="transmembrane region" description="Helical" evidence="5">
    <location>
        <begin position="201"/>
        <end position="224"/>
    </location>
</feature>
<feature type="transmembrane region" description="Helical" evidence="5">
    <location>
        <begin position="162"/>
        <end position="180"/>
    </location>
</feature>
<feature type="transmembrane region" description="Helical" evidence="5">
    <location>
        <begin position="230"/>
        <end position="250"/>
    </location>
</feature>
<feature type="transmembrane region" description="Helical" evidence="5">
    <location>
        <begin position="282"/>
        <end position="299"/>
    </location>
</feature>
<evidence type="ECO:0000256" key="2">
    <source>
        <dbReference type="ARBA" id="ARBA00022692"/>
    </source>
</evidence>
<protein>
    <submittedName>
        <fullName evidence="7">FUSC family protein</fullName>
    </submittedName>
</protein>
<comment type="caution">
    <text evidence="7">The sequence shown here is derived from an EMBL/GenBank/DDBJ whole genome shotgun (WGS) entry which is preliminary data.</text>
</comment>
<keyword evidence="8" id="KW-1185">Reference proteome</keyword>
<evidence type="ECO:0000313" key="7">
    <source>
        <dbReference type="EMBL" id="MEN2790613.1"/>
    </source>
</evidence>
<keyword evidence="4 5" id="KW-0472">Membrane</keyword>
<sequence>MRLGFPSSGSFPGPAARAALRTFVTPGPRMVDEIECVASILLAILLAHLIGAHNVAWAAFTGFVLMRGHVSETLLRGMMRLAGTALGAGLALLIVPYAVRSLPASVAVAAIIGFAGLYGMLTAKRAYAWFLFGLTFEMILLDKLEHPAVNAIAFAETRLLEVAAGTVACVTISLLTTLTARRRWPGPPPAPATRIGWHPDAARHAAQAGVTLALLPVLHALFGIPELQQAGVTIMAVMVVPVSGLGASGLMPVSRRLLHRMLGCLGGGALAAAILFVAQGSAPILIAGTCLGVVIGRHIENGGKRITYLGLQFTLAILVTLVPDSYSDAAIEPALQRLASIFIGMALLEPVLLAWHFLAPRRRSDVATRPAQEAPGSE</sequence>
<feature type="domain" description="Integral membrane bound transporter" evidence="6">
    <location>
        <begin position="42"/>
        <end position="168"/>
    </location>
</feature>